<protein>
    <submittedName>
        <fullName evidence="3">Thioredoxin fold domain-containing protein</fullName>
    </submittedName>
</protein>
<dbReference type="SUPFAM" id="SSF52833">
    <property type="entry name" value="Thioredoxin-like"/>
    <property type="match status" value="2"/>
</dbReference>
<dbReference type="PANTHER" id="PTHR45663:SF11">
    <property type="entry name" value="GEO12009P1"/>
    <property type="match status" value="1"/>
</dbReference>
<dbReference type="PROSITE" id="PS51257">
    <property type="entry name" value="PROKAR_LIPOPROTEIN"/>
    <property type="match status" value="1"/>
</dbReference>
<dbReference type="InterPro" id="IPR036249">
    <property type="entry name" value="Thioredoxin-like_sf"/>
</dbReference>
<feature type="signal peptide" evidence="2">
    <location>
        <begin position="1"/>
        <end position="19"/>
    </location>
</feature>
<dbReference type="GO" id="GO:0005737">
    <property type="term" value="C:cytoplasm"/>
    <property type="evidence" value="ECO:0007669"/>
    <property type="project" value="TreeGrafter"/>
</dbReference>
<dbReference type="RefSeq" id="WP_160624836.1">
    <property type="nucleotide sequence ID" value="NZ_WUUQ01000002.1"/>
</dbReference>
<sequence length="275" mass="30731">MKRIGWILAALLVISGCTAKDPVKPAKGKIKEVHAAEVLKQLDQKQSMLLVIGTSTCGSCIEFDDVLKEYIKDHKITFASLKTDDEPIIKNTEGQEVRQDYLDLQARIGKITVTPTIVMIVNGEVKAMESGGWNKQELKELLKTFDEAKNTKPLTGRITYKNSTEVMQAIQKKESMILIVGRTTCSACIHFQKTIHSFLETEAYTFTELMTDKETAVKDENGKTVLPEFEKLEAIIGQLEYTPTMFRIENGVVVNTSVGSISETELKEFLDGYPS</sequence>
<dbReference type="InterPro" id="IPR046698">
    <property type="entry name" value="PedC-like"/>
</dbReference>
<feature type="chain" id="PRO_5039355280" evidence="2">
    <location>
        <begin position="20"/>
        <end position="275"/>
    </location>
</feature>
<dbReference type="Gene3D" id="3.40.30.10">
    <property type="entry name" value="Glutaredoxin"/>
    <property type="match status" value="2"/>
</dbReference>
<evidence type="ECO:0000313" key="3">
    <source>
        <dbReference type="EMBL" id="MXQ73379.1"/>
    </source>
</evidence>
<dbReference type="PANTHER" id="PTHR45663">
    <property type="entry name" value="GEO12009P1"/>
    <property type="match status" value="1"/>
</dbReference>
<name>A0A6N8U9W9_9FIRM</name>
<evidence type="ECO:0000256" key="1">
    <source>
        <dbReference type="ARBA" id="ARBA00023284"/>
    </source>
</evidence>
<reference evidence="3 4" key="2">
    <citation type="submission" date="2020-01" db="EMBL/GenBank/DDBJ databases">
        <title>Clostridiaceae sp. nov. isolated from the gut of human by culturomics.</title>
        <authorList>
            <person name="Chang Y."/>
        </authorList>
    </citation>
    <scope>NUCLEOTIDE SEQUENCE [LARGE SCALE GENOMIC DNA]</scope>
    <source>
        <strain evidence="3 4">DONG20-135</strain>
    </source>
</reference>
<evidence type="ECO:0000313" key="4">
    <source>
        <dbReference type="Proteomes" id="UP000434036"/>
    </source>
</evidence>
<accession>A0A6N8U9W9</accession>
<organism evidence="3 4">
    <name type="scientific">Copranaerobaculum intestinale</name>
    <dbReference type="NCBI Taxonomy" id="2692629"/>
    <lineage>
        <taxon>Bacteria</taxon>
        <taxon>Bacillati</taxon>
        <taxon>Bacillota</taxon>
        <taxon>Erysipelotrichia</taxon>
        <taxon>Erysipelotrichales</taxon>
        <taxon>Erysipelotrichaceae</taxon>
        <taxon>Copranaerobaculum</taxon>
    </lineage>
</organism>
<dbReference type="GO" id="GO:0015035">
    <property type="term" value="F:protein-disulfide reductase activity"/>
    <property type="evidence" value="ECO:0007669"/>
    <property type="project" value="TreeGrafter"/>
</dbReference>
<evidence type="ECO:0000256" key="2">
    <source>
        <dbReference type="SAM" id="SignalP"/>
    </source>
</evidence>
<gene>
    <name evidence="3" type="ORF">GSF08_05480</name>
</gene>
<dbReference type="CDD" id="cd02947">
    <property type="entry name" value="TRX_family"/>
    <property type="match status" value="1"/>
</dbReference>
<dbReference type="EMBL" id="WUUQ01000002">
    <property type="protein sequence ID" value="MXQ73379.1"/>
    <property type="molecule type" value="Genomic_DNA"/>
</dbReference>
<comment type="caution">
    <text evidence="3">The sequence shown here is derived from an EMBL/GenBank/DDBJ whole genome shotgun (WGS) entry which is preliminary data.</text>
</comment>
<dbReference type="Proteomes" id="UP000434036">
    <property type="component" value="Unassembled WGS sequence"/>
</dbReference>
<dbReference type="Pfam" id="PF20207">
    <property type="entry name" value="DUF6568"/>
    <property type="match status" value="2"/>
</dbReference>
<proteinExistence type="predicted"/>
<keyword evidence="1" id="KW-0676">Redox-active center</keyword>
<reference evidence="3 4" key="1">
    <citation type="submission" date="2019-12" db="EMBL/GenBank/DDBJ databases">
        <authorList>
            <person name="Yang R."/>
        </authorList>
    </citation>
    <scope>NUCLEOTIDE SEQUENCE [LARGE SCALE GENOMIC DNA]</scope>
    <source>
        <strain evidence="3 4">DONG20-135</strain>
    </source>
</reference>
<keyword evidence="2" id="KW-0732">Signal</keyword>
<dbReference type="AlphaFoldDB" id="A0A6N8U9W9"/>
<keyword evidence="4" id="KW-1185">Reference proteome</keyword>